<sequence length="162" mass="17080">MGSMRTNNDLWTAAGFGVLAGMRSMTAPAFLTRELSRKPTRALKRALPGLTSKKVSQRLGLLALGELVGDKAPTTPPRIKLPPLTGRILSGAITGAAVSRDRKGAKLGFALIGAAAAIASSYAFYGIRRFVTHRLRVPDLAAGLIEDGAALFLGARLTRALR</sequence>
<name>A0A3A8KDV2_9BACT</name>
<dbReference type="AlphaFoldDB" id="A0A3A8KDV2"/>
<protein>
    <submittedName>
        <fullName evidence="2">DUF4126 domain-containing protein</fullName>
    </submittedName>
</protein>
<dbReference type="EMBL" id="RAWE01000011">
    <property type="protein sequence ID" value="RKH06368.1"/>
    <property type="molecule type" value="Genomic_DNA"/>
</dbReference>
<evidence type="ECO:0000313" key="2">
    <source>
        <dbReference type="EMBL" id="RKH06368.1"/>
    </source>
</evidence>
<feature type="transmembrane region" description="Helical" evidence="1">
    <location>
        <begin position="107"/>
        <end position="127"/>
    </location>
</feature>
<keyword evidence="1" id="KW-0812">Transmembrane</keyword>
<proteinExistence type="predicted"/>
<keyword evidence="1" id="KW-0472">Membrane</keyword>
<gene>
    <name evidence="2" type="ORF">D7X32_05415</name>
</gene>
<accession>A0A3A8KDV2</accession>
<keyword evidence="3" id="KW-1185">Reference proteome</keyword>
<comment type="caution">
    <text evidence="2">The sequence shown here is derived from an EMBL/GenBank/DDBJ whole genome shotgun (WGS) entry which is preliminary data.</text>
</comment>
<reference evidence="3" key="1">
    <citation type="submission" date="2018-09" db="EMBL/GenBank/DDBJ databases">
        <authorList>
            <person name="Livingstone P.G."/>
            <person name="Whitworth D.E."/>
        </authorList>
    </citation>
    <scope>NUCLEOTIDE SEQUENCE [LARGE SCALE GENOMIC DNA]</scope>
    <source>
        <strain evidence="3">CA043D</strain>
    </source>
</reference>
<evidence type="ECO:0000256" key="1">
    <source>
        <dbReference type="SAM" id="Phobius"/>
    </source>
</evidence>
<organism evidence="2 3">
    <name type="scientific">Corallococcus carmarthensis</name>
    <dbReference type="NCBI Taxonomy" id="2316728"/>
    <lineage>
        <taxon>Bacteria</taxon>
        <taxon>Pseudomonadati</taxon>
        <taxon>Myxococcota</taxon>
        <taxon>Myxococcia</taxon>
        <taxon>Myxococcales</taxon>
        <taxon>Cystobacterineae</taxon>
        <taxon>Myxococcaceae</taxon>
        <taxon>Corallococcus</taxon>
    </lineage>
</organism>
<keyword evidence="1" id="KW-1133">Transmembrane helix</keyword>
<dbReference type="Proteomes" id="UP000268313">
    <property type="component" value="Unassembled WGS sequence"/>
</dbReference>
<evidence type="ECO:0000313" key="3">
    <source>
        <dbReference type="Proteomes" id="UP000268313"/>
    </source>
</evidence>